<evidence type="ECO:0000256" key="1">
    <source>
        <dbReference type="SAM" id="MobiDB-lite"/>
    </source>
</evidence>
<comment type="caution">
    <text evidence="2">The sequence shown here is derived from an EMBL/GenBank/DDBJ whole genome shotgun (WGS) entry which is preliminary data.</text>
</comment>
<proteinExistence type="predicted"/>
<name>S9UTS2_9TRYP</name>
<evidence type="ECO:0000313" key="3">
    <source>
        <dbReference type="Proteomes" id="UP000015354"/>
    </source>
</evidence>
<feature type="compositionally biased region" description="Basic residues" evidence="1">
    <location>
        <begin position="33"/>
        <end position="45"/>
    </location>
</feature>
<organism evidence="2 3">
    <name type="scientific">Strigomonas culicis</name>
    <dbReference type="NCBI Taxonomy" id="28005"/>
    <lineage>
        <taxon>Eukaryota</taxon>
        <taxon>Discoba</taxon>
        <taxon>Euglenozoa</taxon>
        <taxon>Kinetoplastea</taxon>
        <taxon>Metakinetoplastina</taxon>
        <taxon>Trypanosomatida</taxon>
        <taxon>Trypanosomatidae</taxon>
        <taxon>Strigomonadinae</taxon>
        <taxon>Strigomonas</taxon>
    </lineage>
</organism>
<protein>
    <submittedName>
        <fullName evidence="2">Uncharacterized protein</fullName>
    </submittedName>
</protein>
<reference evidence="2 3" key="1">
    <citation type="journal article" date="2013" name="PLoS ONE">
        <title>Predicting the Proteins of Angomonas deanei, Strigomonas culicis and Their Respective Endosymbionts Reveals New Aspects of the Trypanosomatidae Family.</title>
        <authorList>
            <person name="Motta M.C."/>
            <person name="Martins A.C."/>
            <person name="de Souza S.S."/>
            <person name="Catta-Preta C.M."/>
            <person name="Silva R."/>
            <person name="Klein C.C."/>
            <person name="de Almeida L.G."/>
            <person name="de Lima Cunha O."/>
            <person name="Ciapina L.P."/>
            <person name="Brocchi M."/>
            <person name="Colabardini A.C."/>
            <person name="de Araujo Lima B."/>
            <person name="Machado C.R."/>
            <person name="de Almeida Soares C.M."/>
            <person name="Probst C.M."/>
            <person name="de Menezes C.B."/>
            <person name="Thompson C.E."/>
            <person name="Bartholomeu D.C."/>
            <person name="Gradia D.F."/>
            <person name="Pavoni D.P."/>
            <person name="Grisard E.C."/>
            <person name="Fantinatti-Garboggini F."/>
            <person name="Marchini F.K."/>
            <person name="Rodrigues-Luiz G.F."/>
            <person name="Wagner G."/>
            <person name="Goldman G.H."/>
            <person name="Fietto J.L."/>
            <person name="Elias M.C."/>
            <person name="Goldman M.H."/>
            <person name="Sagot M.F."/>
            <person name="Pereira M."/>
            <person name="Stoco P.H."/>
            <person name="de Mendonca-Neto R.P."/>
            <person name="Teixeira S.M."/>
            <person name="Maciel T.E."/>
            <person name="de Oliveira Mendes T.A."/>
            <person name="Urmenyi T.P."/>
            <person name="de Souza W."/>
            <person name="Schenkman S."/>
            <person name="de Vasconcelos A.T."/>
        </authorList>
    </citation>
    <scope>NUCLEOTIDE SEQUENCE [LARGE SCALE GENOMIC DNA]</scope>
</reference>
<dbReference type="AlphaFoldDB" id="S9UTS2"/>
<gene>
    <name evidence="2" type="ORF">STCU_10294</name>
</gene>
<feature type="compositionally biased region" description="Basic residues" evidence="1">
    <location>
        <begin position="8"/>
        <end position="22"/>
    </location>
</feature>
<feature type="compositionally biased region" description="Basic residues" evidence="1">
    <location>
        <begin position="60"/>
        <end position="83"/>
    </location>
</feature>
<accession>S9UTS2</accession>
<dbReference type="EMBL" id="ATMH01010205">
    <property type="protein sequence ID" value="EPY17951.1"/>
    <property type="molecule type" value="Genomic_DNA"/>
</dbReference>
<dbReference type="Proteomes" id="UP000015354">
    <property type="component" value="Unassembled WGS sequence"/>
</dbReference>
<feature type="compositionally biased region" description="Low complexity" evidence="1">
    <location>
        <begin position="46"/>
        <end position="59"/>
    </location>
</feature>
<evidence type="ECO:0000313" key="2">
    <source>
        <dbReference type="EMBL" id="EPY17951.1"/>
    </source>
</evidence>
<feature type="region of interest" description="Disordered" evidence="1">
    <location>
        <begin position="1"/>
        <end position="83"/>
    </location>
</feature>
<sequence length="83" mass="9506">MSGALSRSWRHHQTGRTGRRMAVRAAPRERSGRRTTPRRCSRASRRSTSTTSRPSSSTRKPWRRSRGRAALRPPRPARRARAS</sequence>
<keyword evidence="3" id="KW-1185">Reference proteome</keyword>